<dbReference type="CDD" id="cd07987">
    <property type="entry name" value="LPLAT_MGAT-like"/>
    <property type="match status" value="1"/>
</dbReference>
<sequence>MTVLSACRRRYPPGACGLRWRRWLQLLDLSDLDGRRGAFLQVRTKMNEAMKKHLESLCLFQWVLTFLFMGIFWTVVLFYLMFTSLWLIPVLYYIWVFIDRDTPERGGRCSSWLRNWVVWKYAKNYFPIKTIKTADLSPDRNYIFGCHPHGIMCTGAFYSFASNSTEFPQKFPGIRTTVAVLAGILRLPVYRDYMLLAGVCSVSKPSLDYVLSKNGTGNAVVIMIGGAAESLNCVPGEERVVLRNRKGFVRLALEHGADLVPVYTFGENNLFEQVVFEEGSWGRSLQMKFQKLVGFAPCIFKGRGVFSPNSWGLNPFAKPLYTVLGKPIRVPHIPVPSDEEVDRFHELYMEGLRELFEERKTQYGLAPAHQLHFI</sequence>
<keyword evidence="6 13" id="KW-0812">Transmembrane</keyword>
<dbReference type="PANTHER" id="PTHR12317:SF36">
    <property type="entry name" value="2-ACYLGLYCEROL O-ACYLTRANSFERASE 3"/>
    <property type="match status" value="1"/>
</dbReference>
<feature type="transmembrane region" description="Helical" evidence="13">
    <location>
        <begin position="79"/>
        <end position="98"/>
    </location>
</feature>
<evidence type="ECO:0000256" key="9">
    <source>
        <dbReference type="ARBA" id="ARBA00022989"/>
    </source>
</evidence>
<evidence type="ECO:0000256" key="6">
    <source>
        <dbReference type="ARBA" id="ARBA00022692"/>
    </source>
</evidence>
<evidence type="ECO:0000256" key="1">
    <source>
        <dbReference type="ARBA" id="ARBA00004477"/>
    </source>
</evidence>
<reference evidence="14" key="1">
    <citation type="journal article" date="2022" name="bioRxiv">
        <title>Sequencing and chromosome-scale assembly of the giantPleurodeles waltlgenome.</title>
        <authorList>
            <person name="Brown T."/>
            <person name="Elewa A."/>
            <person name="Iarovenko S."/>
            <person name="Subramanian E."/>
            <person name="Araus A.J."/>
            <person name="Petzold A."/>
            <person name="Susuki M."/>
            <person name="Suzuki K.-i.T."/>
            <person name="Hayashi T."/>
            <person name="Toyoda A."/>
            <person name="Oliveira C."/>
            <person name="Osipova E."/>
            <person name="Leigh N.D."/>
            <person name="Simon A."/>
            <person name="Yun M.H."/>
        </authorList>
    </citation>
    <scope>NUCLEOTIDE SEQUENCE</scope>
    <source>
        <strain evidence="14">20211129_DDA</strain>
        <tissue evidence="14">Liver</tissue>
    </source>
</reference>
<dbReference type="EMBL" id="JANPWB010000016">
    <property type="protein sequence ID" value="KAJ1084443.1"/>
    <property type="molecule type" value="Genomic_DNA"/>
</dbReference>
<gene>
    <name evidence="14" type="ORF">NDU88_004590</name>
</gene>
<keyword evidence="5 13" id="KW-0808">Transferase</keyword>
<keyword evidence="10" id="KW-0443">Lipid metabolism</keyword>
<evidence type="ECO:0000256" key="10">
    <source>
        <dbReference type="ARBA" id="ARBA00023098"/>
    </source>
</evidence>
<name>A0AAV7KZW6_PLEWA</name>
<comment type="subcellular location">
    <subcellularLocation>
        <location evidence="1 13">Endoplasmic reticulum membrane</location>
        <topology evidence="1 13">Multi-pass membrane protein</topology>
    </subcellularLocation>
</comment>
<dbReference type="GO" id="GO:0005789">
    <property type="term" value="C:endoplasmic reticulum membrane"/>
    <property type="evidence" value="ECO:0007669"/>
    <property type="project" value="UniProtKB-SubCell"/>
</dbReference>
<dbReference type="GO" id="GO:0004144">
    <property type="term" value="F:diacylglycerol O-acyltransferase activity"/>
    <property type="evidence" value="ECO:0007669"/>
    <property type="project" value="TreeGrafter"/>
</dbReference>
<evidence type="ECO:0000256" key="11">
    <source>
        <dbReference type="ARBA" id="ARBA00023136"/>
    </source>
</evidence>
<feature type="transmembrane region" description="Helical" evidence="13">
    <location>
        <begin position="54"/>
        <end position="73"/>
    </location>
</feature>
<evidence type="ECO:0000256" key="4">
    <source>
        <dbReference type="ARBA" id="ARBA00022516"/>
    </source>
</evidence>
<evidence type="ECO:0000256" key="13">
    <source>
        <dbReference type="RuleBase" id="RU367023"/>
    </source>
</evidence>
<dbReference type="Pfam" id="PF03982">
    <property type="entry name" value="DAGAT"/>
    <property type="match status" value="1"/>
</dbReference>
<dbReference type="AlphaFoldDB" id="A0AAV7KZW6"/>
<evidence type="ECO:0000313" key="15">
    <source>
        <dbReference type="Proteomes" id="UP001066276"/>
    </source>
</evidence>
<comment type="caution">
    <text evidence="14">The sequence shown here is derived from an EMBL/GenBank/DDBJ whole genome shotgun (WGS) entry which is preliminary data.</text>
</comment>
<keyword evidence="8 13" id="KW-0256">Endoplasmic reticulum</keyword>
<dbReference type="GO" id="GO:0006071">
    <property type="term" value="P:glycerol metabolic process"/>
    <property type="evidence" value="ECO:0007669"/>
    <property type="project" value="UniProtKB-KW"/>
</dbReference>
<proteinExistence type="inferred from homology"/>
<evidence type="ECO:0000256" key="12">
    <source>
        <dbReference type="ARBA" id="ARBA00023315"/>
    </source>
</evidence>
<comment type="similarity">
    <text evidence="3 13">Belongs to the diacylglycerol acyltransferase family.</text>
</comment>
<comment type="pathway">
    <text evidence="2">Glycerolipid metabolism; triacylglycerol biosynthesis.</text>
</comment>
<evidence type="ECO:0000256" key="7">
    <source>
        <dbReference type="ARBA" id="ARBA00022798"/>
    </source>
</evidence>
<protein>
    <recommendedName>
        <fullName evidence="13">Acyltransferase</fullName>
        <ecNumber evidence="13">2.3.1.-</ecNumber>
    </recommendedName>
</protein>
<evidence type="ECO:0000256" key="8">
    <source>
        <dbReference type="ARBA" id="ARBA00022824"/>
    </source>
</evidence>
<evidence type="ECO:0000256" key="2">
    <source>
        <dbReference type="ARBA" id="ARBA00004771"/>
    </source>
</evidence>
<keyword evidence="11 13" id="KW-0472">Membrane</keyword>
<keyword evidence="9 13" id="KW-1133">Transmembrane helix</keyword>
<dbReference type="EC" id="2.3.1.-" evidence="13"/>
<keyword evidence="15" id="KW-1185">Reference proteome</keyword>
<keyword evidence="4" id="KW-0444">Lipid biosynthesis</keyword>
<accession>A0AAV7KZW6</accession>
<dbReference type="PANTHER" id="PTHR12317">
    <property type="entry name" value="DIACYLGLYCEROL O-ACYLTRANSFERASE"/>
    <property type="match status" value="1"/>
</dbReference>
<evidence type="ECO:0000256" key="3">
    <source>
        <dbReference type="ARBA" id="ARBA00005420"/>
    </source>
</evidence>
<evidence type="ECO:0000256" key="5">
    <source>
        <dbReference type="ARBA" id="ARBA00022679"/>
    </source>
</evidence>
<dbReference type="Proteomes" id="UP001066276">
    <property type="component" value="Chromosome 12"/>
</dbReference>
<keyword evidence="7" id="KW-0319">Glycerol metabolism</keyword>
<keyword evidence="12" id="KW-0012">Acyltransferase</keyword>
<organism evidence="14 15">
    <name type="scientific">Pleurodeles waltl</name>
    <name type="common">Iberian ribbed newt</name>
    <dbReference type="NCBI Taxonomy" id="8319"/>
    <lineage>
        <taxon>Eukaryota</taxon>
        <taxon>Metazoa</taxon>
        <taxon>Chordata</taxon>
        <taxon>Craniata</taxon>
        <taxon>Vertebrata</taxon>
        <taxon>Euteleostomi</taxon>
        <taxon>Amphibia</taxon>
        <taxon>Batrachia</taxon>
        <taxon>Caudata</taxon>
        <taxon>Salamandroidea</taxon>
        <taxon>Salamandridae</taxon>
        <taxon>Pleurodelinae</taxon>
        <taxon>Pleurodeles</taxon>
    </lineage>
</organism>
<dbReference type="GO" id="GO:0019432">
    <property type="term" value="P:triglyceride biosynthetic process"/>
    <property type="evidence" value="ECO:0007669"/>
    <property type="project" value="TreeGrafter"/>
</dbReference>
<evidence type="ECO:0000313" key="14">
    <source>
        <dbReference type="EMBL" id="KAJ1084443.1"/>
    </source>
</evidence>
<dbReference type="InterPro" id="IPR007130">
    <property type="entry name" value="DAGAT"/>
</dbReference>